<sequence>MTTSDYVINSSDSHCCFSDLCVPYRGSSSTSFLRSEIQLLLSLPSLHPSSFAGDPLHLMPEHRPQLTSSPLLDPEGLSQNPLFLMLCSRFPRPLLQIRIITLSSKPELHPDRAFSRQPSLSLRRVMCFTSVCLAGEPDDSGELNVSTYGLALLLRRQNSFRLR</sequence>
<protein>
    <submittedName>
        <fullName evidence="1">(rape) hypothetical protein</fullName>
    </submittedName>
</protein>
<gene>
    <name evidence="1" type="ORF">DARMORV10_A03P12780.1</name>
</gene>
<dbReference type="AlphaFoldDB" id="A0A816VKF1"/>
<reference evidence="1" key="1">
    <citation type="submission" date="2021-01" db="EMBL/GenBank/DDBJ databases">
        <authorList>
            <consortium name="Genoscope - CEA"/>
            <person name="William W."/>
        </authorList>
    </citation>
    <scope>NUCLEOTIDE SEQUENCE</scope>
</reference>
<proteinExistence type="predicted"/>
<dbReference type="EMBL" id="HG994357">
    <property type="protein sequence ID" value="CAF2121234.1"/>
    <property type="molecule type" value="Genomic_DNA"/>
</dbReference>
<name>A0A816VKF1_BRANA</name>
<accession>A0A816VKF1</accession>
<dbReference type="Proteomes" id="UP001295469">
    <property type="component" value="Chromosome A03"/>
</dbReference>
<evidence type="ECO:0000313" key="1">
    <source>
        <dbReference type="EMBL" id="CAF2121234.1"/>
    </source>
</evidence>
<organism evidence="1">
    <name type="scientific">Brassica napus</name>
    <name type="common">Rape</name>
    <dbReference type="NCBI Taxonomy" id="3708"/>
    <lineage>
        <taxon>Eukaryota</taxon>
        <taxon>Viridiplantae</taxon>
        <taxon>Streptophyta</taxon>
        <taxon>Embryophyta</taxon>
        <taxon>Tracheophyta</taxon>
        <taxon>Spermatophyta</taxon>
        <taxon>Magnoliopsida</taxon>
        <taxon>eudicotyledons</taxon>
        <taxon>Gunneridae</taxon>
        <taxon>Pentapetalae</taxon>
        <taxon>rosids</taxon>
        <taxon>malvids</taxon>
        <taxon>Brassicales</taxon>
        <taxon>Brassicaceae</taxon>
        <taxon>Brassiceae</taxon>
        <taxon>Brassica</taxon>
    </lineage>
</organism>